<evidence type="ECO:0000313" key="1">
    <source>
        <dbReference type="EMBL" id="PXX07911.1"/>
    </source>
</evidence>
<dbReference type="Proteomes" id="UP000247515">
    <property type="component" value="Unassembled WGS sequence"/>
</dbReference>
<gene>
    <name evidence="1" type="ORF">C7400_12862</name>
    <name evidence="2" type="ORF">SAMN05216550_13352</name>
</gene>
<protein>
    <submittedName>
        <fullName evidence="2">Uncharacterized protein</fullName>
    </submittedName>
</protein>
<sequence>MALDTDQIQAIAEVLGTAPTLLDAAASLRQRFPAVRAVRISAAEMRDETPALEVGGRRVYFAMSDGMCVSVTREASEAVMVIFTEDGAAHGDR</sequence>
<dbReference type="EMBL" id="FNZM01000033">
    <property type="protein sequence ID" value="SEK15039.1"/>
    <property type="molecule type" value="Genomic_DNA"/>
</dbReference>
<reference evidence="1 4" key="2">
    <citation type="submission" date="2018-05" db="EMBL/GenBank/DDBJ databases">
        <title>Genomic Encyclopedia of Type Strains, Phase IV (KMG-V): Genome sequencing to study the core and pangenomes of soil and plant-associated prokaryotes.</title>
        <authorList>
            <person name="Whitman W."/>
        </authorList>
    </citation>
    <scope>NUCLEOTIDE SEQUENCE [LARGE SCALE GENOMIC DNA]</scope>
    <source>
        <strain evidence="1 4">SIr-6563</strain>
    </source>
</reference>
<evidence type="ECO:0000313" key="2">
    <source>
        <dbReference type="EMBL" id="SEK15039.1"/>
    </source>
</evidence>
<dbReference type="AlphaFoldDB" id="A0AAQ1JYF4"/>
<keyword evidence="4" id="KW-1185">Reference proteome</keyword>
<dbReference type="Proteomes" id="UP000183529">
    <property type="component" value="Unassembled WGS sequence"/>
</dbReference>
<reference evidence="2 3" key="1">
    <citation type="submission" date="2016-10" db="EMBL/GenBank/DDBJ databases">
        <authorList>
            <person name="Varghese N."/>
            <person name="Submissions S."/>
        </authorList>
    </citation>
    <scope>NUCLEOTIDE SEQUENCE [LARGE SCALE GENOMIC DNA]</scope>
    <source>
        <strain evidence="2 3">LMG 22274</strain>
    </source>
</reference>
<dbReference type="RefSeq" id="WP_028226437.1">
    <property type="nucleotide sequence ID" value="NZ_CADFGN010000023.1"/>
</dbReference>
<evidence type="ECO:0000313" key="3">
    <source>
        <dbReference type="Proteomes" id="UP000183529"/>
    </source>
</evidence>
<accession>A0AAQ1JYF4</accession>
<organism evidence="2 3">
    <name type="scientific">Paraburkholderia tropica</name>
    <dbReference type="NCBI Taxonomy" id="92647"/>
    <lineage>
        <taxon>Bacteria</taxon>
        <taxon>Pseudomonadati</taxon>
        <taxon>Pseudomonadota</taxon>
        <taxon>Betaproteobacteria</taxon>
        <taxon>Burkholderiales</taxon>
        <taxon>Burkholderiaceae</taxon>
        <taxon>Paraburkholderia</taxon>
    </lineage>
</organism>
<dbReference type="EMBL" id="QJJV01000028">
    <property type="protein sequence ID" value="PXX07911.1"/>
    <property type="molecule type" value="Genomic_DNA"/>
</dbReference>
<evidence type="ECO:0000313" key="4">
    <source>
        <dbReference type="Proteomes" id="UP000247515"/>
    </source>
</evidence>
<name>A0AAQ1JYF4_9BURK</name>
<proteinExistence type="predicted"/>
<comment type="caution">
    <text evidence="2">The sequence shown here is derived from an EMBL/GenBank/DDBJ whole genome shotgun (WGS) entry which is preliminary data.</text>
</comment>